<gene>
    <name evidence="6" type="ORF">BJG266_LOCUS32007</name>
    <name evidence="7" type="ORF">QVE165_LOCUS52219</name>
</gene>
<dbReference type="AlphaFoldDB" id="A0A816AIL3"/>
<evidence type="ECO:0000313" key="7">
    <source>
        <dbReference type="EMBL" id="CAF1598117.1"/>
    </source>
</evidence>
<dbReference type="PANTHER" id="PTHR42748">
    <property type="entry name" value="NITROGEN METABOLITE REPRESSION PROTEIN NMRA FAMILY MEMBER"/>
    <property type="match status" value="1"/>
</dbReference>
<feature type="domain" description="NmrA-like" evidence="5">
    <location>
        <begin position="6"/>
        <end position="301"/>
    </location>
</feature>
<dbReference type="OrthoDB" id="300709at2759"/>
<dbReference type="InterPro" id="IPR051164">
    <property type="entry name" value="NmrA-like_oxidored"/>
</dbReference>
<keyword evidence="8" id="KW-1185">Reference proteome</keyword>
<dbReference type="PANTHER" id="PTHR42748:SF30">
    <property type="entry name" value="NMRA-LIKE DOMAIN-CONTAINING PROTEIN"/>
    <property type="match status" value="1"/>
</dbReference>
<evidence type="ECO:0000313" key="6">
    <source>
        <dbReference type="EMBL" id="CAF1295857.1"/>
    </source>
</evidence>
<dbReference type="GO" id="GO:0005634">
    <property type="term" value="C:nucleus"/>
    <property type="evidence" value="ECO:0007669"/>
    <property type="project" value="TreeGrafter"/>
</dbReference>
<protein>
    <recommendedName>
        <fullName evidence="4">NmrA-like family domain-containing protein 1</fullName>
    </recommendedName>
</protein>
<dbReference type="SUPFAM" id="SSF51735">
    <property type="entry name" value="NAD(P)-binding Rossmann-fold domains"/>
    <property type="match status" value="1"/>
</dbReference>
<dbReference type="EMBL" id="CAJNOM010001207">
    <property type="protein sequence ID" value="CAF1598117.1"/>
    <property type="molecule type" value="Genomic_DNA"/>
</dbReference>
<dbReference type="CDD" id="cd05251">
    <property type="entry name" value="NmrA_like_SDR_a"/>
    <property type="match status" value="1"/>
</dbReference>
<name>A0A816AIL3_9BILA</name>
<dbReference type="Proteomes" id="UP000663832">
    <property type="component" value="Unassembled WGS sequence"/>
</dbReference>
<proteinExistence type="inferred from homology"/>
<dbReference type="InterPro" id="IPR008030">
    <property type="entry name" value="NmrA-like"/>
</dbReference>
<evidence type="ECO:0000256" key="1">
    <source>
        <dbReference type="ARBA" id="ARBA00006328"/>
    </source>
</evidence>
<dbReference type="Gene3D" id="3.90.25.10">
    <property type="entry name" value="UDP-galactose 4-epimerase, domain 1"/>
    <property type="match status" value="1"/>
</dbReference>
<evidence type="ECO:0000256" key="3">
    <source>
        <dbReference type="ARBA" id="ARBA00023002"/>
    </source>
</evidence>
<dbReference type="EMBL" id="CAJNOI010000506">
    <property type="protein sequence ID" value="CAF1295857.1"/>
    <property type="molecule type" value="Genomic_DNA"/>
</dbReference>
<evidence type="ECO:0000259" key="5">
    <source>
        <dbReference type="Pfam" id="PF05368"/>
    </source>
</evidence>
<sequence>MANMRLVTVVGATGAQGGAVVRSLIETGKYKIRGLTRDPTSAKAQAIKRLSDNIEMVSCDINKSDDVKRAFKDSWAIYALTDYWAQPDKPEVEIQQGTLMADIASSLQIPYYIFSTVENVNKLSGEKLDVPHFTQKAKICDYIKEKHPNLKVIYVEPGCYIQNWQNMAKPQKLDDGTIVFAAPLNQKAKLHLVDIDDTGPIVREILEDPEKYINQDICICGEEIAFEDVAKVFTKVTGIPAISKTLKEEEFRSALSFLPKSGQDDLFNMYKWFEEYGYYGKNKDWTNGKQLTHLNTFEQWLQKTGWKGDS</sequence>
<dbReference type="Gene3D" id="3.40.50.720">
    <property type="entry name" value="NAD(P)-binding Rossmann-like Domain"/>
    <property type="match status" value="1"/>
</dbReference>
<dbReference type="Proteomes" id="UP000663877">
    <property type="component" value="Unassembled WGS sequence"/>
</dbReference>
<comment type="caution">
    <text evidence="7">The sequence shown here is derived from an EMBL/GenBank/DDBJ whole genome shotgun (WGS) entry which is preliminary data.</text>
</comment>
<reference evidence="7" key="1">
    <citation type="submission" date="2021-02" db="EMBL/GenBank/DDBJ databases">
        <authorList>
            <person name="Nowell W R."/>
        </authorList>
    </citation>
    <scope>NUCLEOTIDE SEQUENCE</scope>
</reference>
<organism evidence="7 8">
    <name type="scientific">Adineta steineri</name>
    <dbReference type="NCBI Taxonomy" id="433720"/>
    <lineage>
        <taxon>Eukaryota</taxon>
        <taxon>Metazoa</taxon>
        <taxon>Spiralia</taxon>
        <taxon>Gnathifera</taxon>
        <taxon>Rotifera</taxon>
        <taxon>Eurotatoria</taxon>
        <taxon>Bdelloidea</taxon>
        <taxon>Adinetida</taxon>
        <taxon>Adinetidae</taxon>
        <taxon>Adineta</taxon>
    </lineage>
</organism>
<keyword evidence="2" id="KW-0521">NADP</keyword>
<dbReference type="InterPro" id="IPR036291">
    <property type="entry name" value="NAD(P)-bd_dom_sf"/>
</dbReference>
<accession>A0A816AIL3</accession>
<dbReference type="GO" id="GO:0016491">
    <property type="term" value="F:oxidoreductase activity"/>
    <property type="evidence" value="ECO:0007669"/>
    <property type="project" value="UniProtKB-KW"/>
</dbReference>
<keyword evidence="3" id="KW-0560">Oxidoreductase</keyword>
<dbReference type="Pfam" id="PF05368">
    <property type="entry name" value="NmrA"/>
    <property type="match status" value="1"/>
</dbReference>
<evidence type="ECO:0000256" key="4">
    <source>
        <dbReference type="ARBA" id="ARBA00040296"/>
    </source>
</evidence>
<comment type="similarity">
    <text evidence="1">Belongs to the NmrA-type oxidoreductase family.</text>
</comment>
<evidence type="ECO:0000313" key="8">
    <source>
        <dbReference type="Proteomes" id="UP000663832"/>
    </source>
</evidence>
<evidence type="ECO:0000256" key="2">
    <source>
        <dbReference type="ARBA" id="ARBA00022857"/>
    </source>
</evidence>